<comment type="caution">
    <text evidence="7">The sequence shown here is derived from an EMBL/GenBank/DDBJ whole genome shotgun (WGS) entry which is preliminary data.</text>
</comment>
<dbReference type="EMBL" id="JAULSN010000001">
    <property type="protein sequence ID" value="KAK3384303.1"/>
    <property type="molecule type" value="Genomic_DNA"/>
</dbReference>
<keyword evidence="3 5" id="KW-0808">Transferase</keyword>
<reference evidence="7" key="2">
    <citation type="submission" date="2023-06" db="EMBL/GenBank/DDBJ databases">
        <authorList>
            <consortium name="Lawrence Berkeley National Laboratory"/>
            <person name="Haridas S."/>
            <person name="Hensen N."/>
            <person name="Bonometti L."/>
            <person name="Westerberg I."/>
            <person name="Brannstrom I.O."/>
            <person name="Guillou S."/>
            <person name="Cros-Aarteil S."/>
            <person name="Calhoun S."/>
            <person name="Kuo A."/>
            <person name="Mondo S."/>
            <person name="Pangilinan J."/>
            <person name="Riley R."/>
            <person name="Labutti K."/>
            <person name="Andreopoulos B."/>
            <person name="Lipzen A."/>
            <person name="Chen C."/>
            <person name="Yanf M."/>
            <person name="Daum C."/>
            <person name="Ng V."/>
            <person name="Clum A."/>
            <person name="Steindorff A."/>
            <person name="Ohm R."/>
            <person name="Martin F."/>
            <person name="Silar P."/>
            <person name="Natvig D."/>
            <person name="Lalanne C."/>
            <person name="Gautier V."/>
            <person name="Ament-Velasquez S.L."/>
            <person name="Kruys A."/>
            <person name="Hutchinson M.I."/>
            <person name="Powell A.J."/>
            <person name="Barry K."/>
            <person name="Miller A.N."/>
            <person name="Grigoriev I.V."/>
            <person name="Debuchy R."/>
            <person name="Gladieux P."/>
            <person name="Thoren M.H."/>
            <person name="Johannesson H."/>
        </authorList>
    </citation>
    <scope>NUCLEOTIDE SEQUENCE</scope>
    <source>
        <strain evidence="7">CBS 958.72</strain>
    </source>
</reference>
<feature type="binding site" evidence="5">
    <location>
        <begin position="93"/>
        <end position="95"/>
    </location>
    <ligand>
        <name>S-adenosyl-L-methionine</name>
        <dbReference type="ChEBI" id="CHEBI:59789"/>
    </ligand>
</feature>
<dbReference type="SUPFAM" id="SSF53335">
    <property type="entry name" value="S-adenosyl-L-methionine-dependent methyltransferases"/>
    <property type="match status" value="1"/>
</dbReference>
<dbReference type="CDD" id="cd02440">
    <property type="entry name" value="AdoMet_MTases"/>
    <property type="match status" value="1"/>
</dbReference>
<keyword evidence="8" id="KW-1185">Reference proteome</keyword>
<evidence type="ECO:0000313" key="8">
    <source>
        <dbReference type="Proteomes" id="UP001287356"/>
    </source>
</evidence>
<protein>
    <recommendedName>
        <fullName evidence="5">Protein N-terminal and lysine N-methyltransferase EFM7</fullName>
        <ecNumber evidence="5">2.1.1.-</ecNumber>
    </recommendedName>
    <alternativeName>
        <fullName evidence="5">Elongation factor methyltransferase 7</fullName>
    </alternativeName>
</protein>
<dbReference type="PANTHER" id="PTHR14614:SF10">
    <property type="entry name" value="PROTEIN N-TERMINAL AND LYSINE N-METHYLTRANSFERASE EFM7"/>
    <property type="match status" value="1"/>
</dbReference>
<dbReference type="GO" id="GO:0071885">
    <property type="term" value="F:N-terminal protein N-methyltransferase activity"/>
    <property type="evidence" value="ECO:0007669"/>
    <property type="project" value="UniProtKB-UniRule"/>
</dbReference>
<dbReference type="InterPro" id="IPR029063">
    <property type="entry name" value="SAM-dependent_MTases_sf"/>
</dbReference>
<keyword evidence="1 5" id="KW-0963">Cytoplasm</keyword>
<comment type="subcellular location">
    <subcellularLocation>
        <location evidence="5">Cytoplasm</location>
    </subcellularLocation>
</comment>
<evidence type="ECO:0000256" key="5">
    <source>
        <dbReference type="HAMAP-Rule" id="MF_03223"/>
    </source>
</evidence>
<keyword evidence="2 5" id="KW-0489">Methyltransferase</keyword>
<sequence length="287" mass="31272">MDRDRDHSGDDDDDDGEAVGTGALFADPEGYYPPSPPPTTQTYTMANGAVITLHLVGHSPLEAHRLWNGARVVSEHFEAHPAEVRGRSVLEIGAGAGLPSIVAAALGAKRVVVTDYPDPDLIATMWKNIRGCPELVDDDSPDGAPRNIVADGHVWGADPAPLLAHLSSSPPSNSAPKGFDVLILADLLFRHSEHGSMLRTVEGTLRRRRGSKAFVVFTSYRPWLQHKDLAFFDLACARGFEVERVLERKMDRPLFENDPGDEEVRKTVSGWVLHWPEASCVAEGGDE</sequence>
<dbReference type="InterPro" id="IPR019410">
    <property type="entry name" value="Methyltransf_16"/>
</dbReference>
<evidence type="ECO:0000256" key="1">
    <source>
        <dbReference type="ARBA" id="ARBA00022490"/>
    </source>
</evidence>
<dbReference type="GO" id="GO:0005737">
    <property type="term" value="C:cytoplasm"/>
    <property type="evidence" value="ECO:0007669"/>
    <property type="project" value="UniProtKB-SubCell"/>
</dbReference>
<gene>
    <name evidence="5" type="primary">EFM7</name>
    <name evidence="7" type="ORF">B0T24DRAFT_607931</name>
</gene>
<dbReference type="EC" id="2.1.1.-" evidence="5"/>
<dbReference type="HAMAP" id="MF_03223">
    <property type="entry name" value="Methyltr_EFM7"/>
    <property type="match status" value="1"/>
</dbReference>
<reference evidence="7" key="1">
    <citation type="journal article" date="2023" name="Mol. Phylogenet. Evol.">
        <title>Genome-scale phylogeny and comparative genomics of the fungal order Sordariales.</title>
        <authorList>
            <person name="Hensen N."/>
            <person name="Bonometti L."/>
            <person name="Westerberg I."/>
            <person name="Brannstrom I.O."/>
            <person name="Guillou S."/>
            <person name="Cros-Aarteil S."/>
            <person name="Calhoun S."/>
            <person name="Haridas S."/>
            <person name="Kuo A."/>
            <person name="Mondo S."/>
            <person name="Pangilinan J."/>
            <person name="Riley R."/>
            <person name="LaButti K."/>
            <person name="Andreopoulos B."/>
            <person name="Lipzen A."/>
            <person name="Chen C."/>
            <person name="Yan M."/>
            <person name="Daum C."/>
            <person name="Ng V."/>
            <person name="Clum A."/>
            <person name="Steindorff A."/>
            <person name="Ohm R.A."/>
            <person name="Martin F."/>
            <person name="Silar P."/>
            <person name="Natvig D.O."/>
            <person name="Lalanne C."/>
            <person name="Gautier V."/>
            <person name="Ament-Velasquez S.L."/>
            <person name="Kruys A."/>
            <person name="Hutchinson M.I."/>
            <person name="Powell A.J."/>
            <person name="Barry K."/>
            <person name="Miller A.N."/>
            <person name="Grigoriev I.V."/>
            <person name="Debuchy R."/>
            <person name="Gladieux P."/>
            <person name="Hiltunen Thoren M."/>
            <person name="Johannesson H."/>
        </authorList>
    </citation>
    <scope>NUCLEOTIDE SEQUENCE</scope>
    <source>
        <strain evidence="7">CBS 958.72</strain>
    </source>
</reference>
<feature type="binding site" evidence="5">
    <location>
        <position position="155"/>
    </location>
    <ligand>
        <name>S-adenosyl-L-methionine</name>
        <dbReference type="ChEBI" id="CHEBI:59789"/>
    </ligand>
</feature>
<feature type="region of interest" description="Disordered" evidence="6">
    <location>
        <begin position="1"/>
        <end position="38"/>
    </location>
</feature>
<dbReference type="Proteomes" id="UP001287356">
    <property type="component" value="Unassembled WGS sequence"/>
</dbReference>
<dbReference type="GO" id="GO:0032259">
    <property type="term" value="P:methylation"/>
    <property type="evidence" value="ECO:0007669"/>
    <property type="project" value="UniProtKB-KW"/>
</dbReference>
<dbReference type="InterPro" id="IPR025784">
    <property type="entry name" value="EFM7"/>
</dbReference>
<organism evidence="7 8">
    <name type="scientific">Lasiosphaeria ovina</name>
    <dbReference type="NCBI Taxonomy" id="92902"/>
    <lineage>
        <taxon>Eukaryota</taxon>
        <taxon>Fungi</taxon>
        <taxon>Dikarya</taxon>
        <taxon>Ascomycota</taxon>
        <taxon>Pezizomycotina</taxon>
        <taxon>Sordariomycetes</taxon>
        <taxon>Sordariomycetidae</taxon>
        <taxon>Sordariales</taxon>
        <taxon>Lasiosphaeriaceae</taxon>
        <taxon>Lasiosphaeria</taxon>
    </lineage>
</organism>
<dbReference type="GO" id="GO:0016279">
    <property type="term" value="F:protein-lysine N-methyltransferase activity"/>
    <property type="evidence" value="ECO:0007669"/>
    <property type="project" value="UniProtKB-UniRule"/>
</dbReference>
<accession>A0AAE0NMN4</accession>
<feature type="binding site" evidence="5">
    <location>
        <position position="67"/>
    </location>
    <ligand>
        <name>S-adenosyl-L-methionine</name>
        <dbReference type="ChEBI" id="CHEBI:59789"/>
    </ligand>
</feature>
<evidence type="ECO:0000256" key="4">
    <source>
        <dbReference type="ARBA" id="ARBA00022691"/>
    </source>
</evidence>
<evidence type="ECO:0000256" key="6">
    <source>
        <dbReference type="SAM" id="MobiDB-lite"/>
    </source>
</evidence>
<dbReference type="PROSITE" id="PS51560">
    <property type="entry name" value="SAM_MT_NNT1"/>
    <property type="match status" value="1"/>
</dbReference>
<evidence type="ECO:0000256" key="3">
    <source>
        <dbReference type="ARBA" id="ARBA00022679"/>
    </source>
</evidence>
<evidence type="ECO:0000313" key="7">
    <source>
        <dbReference type="EMBL" id="KAK3384303.1"/>
    </source>
</evidence>
<comment type="similarity">
    <text evidence="5">Belongs to the class I-like SAM-binding methyltransferase superfamily. EFM7 family.</text>
</comment>
<comment type="function">
    <text evidence="5">S-adenosyl-L-methionine-dependent protein methyltransferase that trimethylates the N-terminal glycine 'Gly-2' of elongation factor 1-alpha, before also catalyzing the mono- and dimethylation of 'Lys-3'.</text>
</comment>
<keyword evidence="4 5" id="KW-0949">S-adenosyl-L-methionine</keyword>
<proteinExistence type="inferred from homology"/>
<evidence type="ECO:0000256" key="2">
    <source>
        <dbReference type="ARBA" id="ARBA00022603"/>
    </source>
</evidence>
<dbReference type="Pfam" id="PF10294">
    <property type="entry name" value="Methyltransf_16"/>
    <property type="match status" value="1"/>
</dbReference>
<dbReference type="PANTHER" id="PTHR14614">
    <property type="entry name" value="HEPATOCELLULAR CARCINOMA-ASSOCIATED ANTIGEN"/>
    <property type="match status" value="1"/>
</dbReference>
<name>A0AAE0NMN4_9PEZI</name>
<feature type="binding site" evidence="5">
    <location>
        <position position="115"/>
    </location>
    <ligand>
        <name>S-adenosyl-L-methionine</name>
        <dbReference type="ChEBI" id="CHEBI:59789"/>
    </ligand>
</feature>
<dbReference type="AlphaFoldDB" id="A0AAE0NMN4"/>
<feature type="binding site" evidence="5">
    <location>
        <position position="185"/>
    </location>
    <ligand>
        <name>S-adenosyl-L-methionine</name>
        <dbReference type="ChEBI" id="CHEBI:59789"/>
    </ligand>
</feature>
<dbReference type="Gene3D" id="3.40.50.150">
    <property type="entry name" value="Vaccinia Virus protein VP39"/>
    <property type="match status" value="1"/>
</dbReference>